<evidence type="ECO:0000256" key="7">
    <source>
        <dbReference type="ARBA" id="ARBA00030776"/>
    </source>
</evidence>
<accession>S0EZL5</accession>
<dbReference type="EMBL" id="HF951689">
    <property type="protein sequence ID" value="CCW35908.1"/>
    <property type="molecule type" value="Genomic_DNA"/>
</dbReference>
<keyword evidence="4 8" id="KW-0238">DNA-binding</keyword>
<keyword evidence="5 8" id="KW-0804">Transcription</keyword>
<dbReference type="NCBIfam" id="NF001263">
    <property type="entry name" value="PRK00226.1-4"/>
    <property type="match status" value="1"/>
</dbReference>
<dbReference type="Gene3D" id="3.10.50.30">
    <property type="entry name" value="Transcription elongation factor, GreA/GreB, C-terminal domain"/>
    <property type="match status" value="1"/>
</dbReference>
<evidence type="ECO:0000256" key="8">
    <source>
        <dbReference type="HAMAP-Rule" id="MF_00105"/>
    </source>
</evidence>
<dbReference type="PIRSF" id="PIRSF006092">
    <property type="entry name" value="GreA_GreB"/>
    <property type="match status" value="1"/>
</dbReference>
<dbReference type="Proteomes" id="UP000014227">
    <property type="component" value="Chromosome I"/>
</dbReference>
<dbReference type="GO" id="GO:0003746">
    <property type="term" value="F:translation elongation factor activity"/>
    <property type="evidence" value="ECO:0007669"/>
    <property type="project" value="UniProtKB-KW"/>
</dbReference>
<evidence type="ECO:0000313" key="13">
    <source>
        <dbReference type="Proteomes" id="UP000014227"/>
    </source>
</evidence>
<keyword evidence="12" id="KW-0251">Elongation factor</keyword>
<feature type="domain" description="Transcription elongation factor GreA/GreB C-terminal" evidence="10">
    <location>
        <begin position="82"/>
        <end position="156"/>
    </location>
</feature>
<dbReference type="KEGG" id="ccz:CCALI_02101"/>
<evidence type="ECO:0000256" key="5">
    <source>
        <dbReference type="ARBA" id="ARBA00023163"/>
    </source>
</evidence>
<dbReference type="FunFam" id="1.10.287.180:FF:000001">
    <property type="entry name" value="Transcription elongation factor GreA"/>
    <property type="match status" value="1"/>
</dbReference>
<dbReference type="InterPro" id="IPR036953">
    <property type="entry name" value="GreA/GreB_C_sf"/>
</dbReference>
<dbReference type="GO" id="GO:0070063">
    <property type="term" value="F:RNA polymerase binding"/>
    <property type="evidence" value="ECO:0007669"/>
    <property type="project" value="InterPro"/>
</dbReference>
<dbReference type="PROSITE" id="PS00830">
    <property type="entry name" value="GREAB_2"/>
    <property type="match status" value="1"/>
</dbReference>
<evidence type="ECO:0000259" key="10">
    <source>
        <dbReference type="Pfam" id="PF01272"/>
    </source>
</evidence>
<dbReference type="InterPro" id="IPR006359">
    <property type="entry name" value="Tscrpt_elong_fac_GreA"/>
</dbReference>
<evidence type="ECO:0000256" key="4">
    <source>
        <dbReference type="ARBA" id="ARBA00023125"/>
    </source>
</evidence>
<dbReference type="OrthoDB" id="9808774at2"/>
<dbReference type="InterPro" id="IPR018151">
    <property type="entry name" value="TF_GreA/GreB_CS"/>
</dbReference>
<proteinExistence type="inferred from homology"/>
<dbReference type="PANTHER" id="PTHR30437:SF4">
    <property type="entry name" value="TRANSCRIPTION ELONGATION FACTOR GREA"/>
    <property type="match status" value="1"/>
</dbReference>
<evidence type="ECO:0000256" key="1">
    <source>
        <dbReference type="ARBA" id="ARBA00008213"/>
    </source>
</evidence>
<evidence type="ECO:0000256" key="2">
    <source>
        <dbReference type="ARBA" id="ARBA00013729"/>
    </source>
</evidence>
<gene>
    <name evidence="8" type="primary">greA</name>
    <name evidence="12" type="ORF">CCALI_02101</name>
</gene>
<dbReference type="Pfam" id="PF03449">
    <property type="entry name" value="GreA_GreB_N"/>
    <property type="match status" value="1"/>
</dbReference>
<dbReference type="PATRIC" id="fig|1303518.3.peg.2172"/>
<feature type="domain" description="Transcription elongation factor GreA/GreB N-terminal" evidence="11">
    <location>
        <begin position="6"/>
        <end position="76"/>
    </location>
</feature>
<keyword evidence="12" id="KW-0648">Protein biosynthesis</keyword>
<evidence type="ECO:0000256" key="9">
    <source>
        <dbReference type="RuleBase" id="RU000556"/>
    </source>
</evidence>
<dbReference type="GO" id="GO:0003677">
    <property type="term" value="F:DNA binding"/>
    <property type="evidence" value="ECO:0007669"/>
    <property type="project" value="UniProtKB-UniRule"/>
</dbReference>
<dbReference type="GO" id="GO:0032784">
    <property type="term" value="P:regulation of DNA-templated transcription elongation"/>
    <property type="evidence" value="ECO:0007669"/>
    <property type="project" value="UniProtKB-UniRule"/>
</dbReference>
<dbReference type="HAMAP" id="MF_00105">
    <property type="entry name" value="GreA_GreB"/>
    <property type="match status" value="1"/>
</dbReference>
<keyword evidence="3 8" id="KW-0805">Transcription regulation</keyword>
<dbReference type="AlphaFoldDB" id="S0EZL5"/>
<dbReference type="GO" id="GO:0006354">
    <property type="term" value="P:DNA-templated transcription elongation"/>
    <property type="evidence" value="ECO:0007669"/>
    <property type="project" value="TreeGrafter"/>
</dbReference>
<dbReference type="SUPFAM" id="SSF54534">
    <property type="entry name" value="FKBP-like"/>
    <property type="match status" value="1"/>
</dbReference>
<keyword evidence="13" id="KW-1185">Reference proteome</keyword>
<dbReference type="InterPro" id="IPR028624">
    <property type="entry name" value="Tscrpt_elong_fac_GreA/B"/>
</dbReference>
<dbReference type="Pfam" id="PF01272">
    <property type="entry name" value="GreA_GreB"/>
    <property type="match status" value="1"/>
</dbReference>
<name>S0EZL5_CHTCT</name>
<dbReference type="InterPro" id="IPR001437">
    <property type="entry name" value="Tscrpt_elong_fac_GreA/B_C"/>
</dbReference>
<comment type="similarity">
    <text evidence="1 8 9">Belongs to the GreA/GreB family.</text>
</comment>
<reference evidence="13" key="1">
    <citation type="submission" date="2013-03" db="EMBL/GenBank/DDBJ databases">
        <title>Genome sequence of Chthonomonas calidirosea, the first sequenced genome from the Armatimonadetes phylum (formally candidate division OP10).</title>
        <authorList>
            <person name="Lee K.C.Y."/>
            <person name="Morgan X.C."/>
            <person name="Dunfield P.F."/>
            <person name="Tamas I."/>
            <person name="Houghton K.M."/>
            <person name="Vyssotski M."/>
            <person name="Ryan J.L.J."/>
            <person name="Lagutin K."/>
            <person name="McDonald I.R."/>
            <person name="Stott M.B."/>
        </authorList>
    </citation>
    <scope>NUCLEOTIDE SEQUENCE [LARGE SCALE GENOMIC DNA]</scope>
    <source>
        <strain evidence="13">DSM 23976 / ICMP 18418 / T49</strain>
    </source>
</reference>
<evidence type="ECO:0000313" key="12">
    <source>
        <dbReference type="EMBL" id="CCW35908.1"/>
    </source>
</evidence>
<evidence type="ECO:0000256" key="3">
    <source>
        <dbReference type="ARBA" id="ARBA00023015"/>
    </source>
</evidence>
<sequence>MPKDEVILTVESKKKLEEELHRLRTVERARIAEAIRKARSYGDLSENFEYQAARREQAILNGKIAEIEAMLERAKVIEVEEKGWIDVGSKVTLVDASGKQIEYVIVDANSADPLNRRISYDSPIGQALLKRKAGEQVEVRLPNGRTVVYMIEDVSYS</sequence>
<dbReference type="eggNOG" id="COG0782">
    <property type="taxonomic scope" value="Bacteria"/>
</dbReference>
<dbReference type="InterPro" id="IPR036805">
    <property type="entry name" value="Tscrpt_elong_fac_GreA/B_N_sf"/>
</dbReference>
<dbReference type="InterPro" id="IPR023459">
    <property type="entry name" value="Tscrpt_elong_fac_GreA/B_fam"/>
</dbReference>
<dbReference type="SUPFAM" id="SSF46557">
    <property type="entry name" value="GreA transcript cleavage protein, N-terminal domain"/>
    <property type="match status" value="1"/>
</dbReference>
<dbReference type="STRING" id="454171.CP488_01989"/>
<organism evidence="12 13">
    <name type="scientific">Chthonomonas calidirosea (strain DSM 23976 / ICMP 18418 / T49)</name>
    <dbReference type="NCBI Taxonomy" id="1303518"/>
    <lineage>
        <taxon>Bacteria</taxon>
        <taxon>Bacillati</taxon>
        <taxon>Armatimonadota</taxon>
        <taxon>Chthonomonadia</taxon>
        <taxon>Chthonomonadales</taxon>
        <taxon>Chthonomonadaceae</taxon>
        <taxon>Chthonomonas</taxon>
    </lineage>
</organism>
<dbReference type="NCBIfam" id="TIGR01462">
    <property type="entry name" value="greA"/>
    <property type="match status" value="1"/>
</dbReference>
<dbReference type="HOGENOM" id="CLU_101379_2_1_0"/>
<comment type="function">
    <text evidence="6 8 9">Necessary for efficient RNA polymerase transcription elongation past template-encoded arresting sites. The arresting sites in DNA have the property of trapping a certain fraction of elongating RNA polymerases that pass through, resulting in locked ternary complexes. Cleavage of the nascent transcript by cleavage factors such as GreA or GreB allows the resumption of elongation from the new 3'terminus. GreA releases sequences of 2 to 3 nucleotides.</text>
</comment>
<dbReference type="InterPro" id="IPR022691">
    <property type="entry name" value="Tscrpt_elong_fac_GreA/B_N"/>
</dbReference>
<dbReference type="InParanoid" id="S0EZL5"/>
<evidence type="ECO:0000256" key="6">
    <source>
        <dbReference type="ARBA" id="ARBA00024916"/>
    </source>
</evidence>
<dbReference type="Gene3D" id="1.10.287.180">
    <property type="entry name" value="Transcription elongation factor, GreA/GreB, N-terminal domain"/>
    <property type="match status" value="1"/>
</dbReference>
<protein>
    <recommendedName>
        <fullName evidence="2 8">Transcription elongation factor GreA</fullName>
    </recommendedName>
    <alternativeName>
        <fullName evidence="7 8">Transcript cleavage factor GreA</fullName>
    </alternativeName>
</protein>
<dbReference type="RefSeq" id="WP_016483431.1">
    <property type="nucleotide sequence ID" value="NC_021487.1"/>
</dbReference>
<dbReference type="PANTHER" id="PTHR30437">
    <property type="entry name" value="TRANSCRIPTION ELONGATION FACTOR GREA"/>
    <property type="match status" value="1"/>
</dbReference>
<evidence type="ECO:0000259" key="11">
    <source>
        <dbReference type="Pfam" id="PF03449"/>
    </source>
</evidence>